<keyword evidence="1" id="KW-1133">Transmembrane helix</keyword>
<sequence length="78" mass="9053">MRRGNLWYSLVICARFGSTFHVRINWIVICLLRLFTPSTCNTDFNYNGIIILISFVINVCIYLLVIDTNVFHVISVLI</sequence>
<dbReference type="AlphaFoldDB" id="A0A7J9C272"/>
<gene>
    <name evidence="2" type="ORF">Gogos_015615</name>
</gene>
<proteinExistence type="predicted"/>
<evidence type="ECO:0000313" key="3">
    <source>
        <dbReference type="Proteomes" id="UP000593579"/>
    </source>
</evidence>
<comment type="caution">
    <text evidence="2">The sequence shown here is derived from an EMBL/GenBank/DDBJ whole genome shotgun (WGS) entry which is preliminary data.</text>
</comment>
<evidence type="ECO:0000313" key="2">
    <source>
        <dbReference type="EMBL" id="MBA0742571.1"/>
    </source>
</evidence>
<dbReference type="Proteomes" id="UP000593579">
    <property type="component" value="Unassembled WGS sequence"/>
</dbReference>
<dbReference type="EMBL" id="JABEZY010000007">
    <property type="protein sequence ID" value="MBA0742572.1"/>
    <property type="molecule type" value="Genomic_DNA"/>
</dbReference>
<feature type="transmembrane region" description="Helical" evidence="1">
    <location>
        <begin position="44"/>
        <end position="65"/>
    </location>
</feature>
<name>A0A7J9C272_GOSGO</name>
<dbReference type="EMBL" id="JABEZY010000007">
    <property type="protein sequence ID" value="MBA0742571.1"/>
    <property type="molecule type" value="Genomic_DNA"/>
</dbReference>
<keyword evidence="3" id="KW-1185">Reference proteome</keyword>
<reference evidence="2" key="2">
    <citation type="submission" date="2020-04" db="EMBL/GenBank/DDBJ databases">
        <authorList>
            <person name="Grover C.E."/>
            <person name="Arick M.A. II"/>
            <person name="Thrash A."/>
            <person name="Conover J.L."/>
            <person name="Sanders W.S."/>
            <person name="Peterson D.G."/>
            <person name="Scheffler J.A."/>
            <person name="Scheffler B.E."/>
            <person name="Wendel J.F."/>
        </authorList>
    </citation>
    <scope>NUCLEOTIDE SEQUENCE</scope>
    <source>
        <strain evidence="2">5</strain>
        <tissue evidence="2">Leaf</tissue>
    </source>
</reference>
<protein>
    <submittedName>
        <fullName evidence="2">Uncharacterized protein</fullName>
    </submittedName>
</protein>
<reference evidence="2 3" key="1">
    <citation type="journal article" date="2019" name="Genome Biol. Evol.">
        <title>Insights into the evolution of the New World diploid cottons (Gossypium, subgenus Houzingenia) based on genome sequencing.</title>
        <authorList>
            <person name="Grover C.E."/>
            <person name="Arick M.A. 2nd"/>
            <person name="Thrash A."/>
            <person name="Conover J.L."/>
            <person name="Sanders W.S."/>
            <person name="Peterson D.G."/>
            <person name="Frelichowski J.E."/>
            <person name="Scheffler J.A."/>
            <person name="Scheffler B.E."/>
            <person name="Wendel J.F."/>
        </authorList>
    </citation>
    <scope>NUCLEOTIDE SEQUENCE [LARGE SCALE GENOMIC DNA]</scope>
    <source>
        <strain evidence="2">5</strain>
        <tissue evidence="2">Leaf</tissue>
    </source>
</reference>
<keyword evidence="1" id="KW-0472">Membrane</keyword>
<keyword evidence="1" id="KW-0812">Transmembrane</keyword>
<evidence type="ECO:0000256" key="1">
    <source>
        <dbReference type="SAM" id="Phobius"/>
    </source>
</evidence>
<accession>A0A7J9C272</accession>
<feature type="transmembrane region" description="Helical" evidence="1">
    <location>
        <begin position="6"/>
        <end position="32"/>
    </location>
</feature>
<organism evidence="2 3">
    <name type="scientific">Gossypium gossypioides</name>
    <name type="common">Mexican cotton</name>
    <name type="synonym">Selera gossypioides</name>
    <dbReference type="NCBI Taxonomy" id="34282"/>
    <lineage>
        <taxon>Eukaryota</taxon>
        <taxon>Viridiplantae</taxon>
        <taxon>Streptophyta</taxon>
        <taxon>Embryophyta</taxon>
        <taxon>Tracheophyta</taxon>
        <taxon>Spermatophyta</taxon>
        <taxon>Magnoliopsida</taxon>
        <taxon>eudicotyledons</taxon>
        <taxon>Gunneridae</taxon>
        <taxon>Pentapetalae</taxon>
        <taxon>rosids</taxon>
        <taxon>malvids</taxon>
        <taxon>Malvales</taxon>
        <taxon>Malvaceae</taxon>
        <taxon>Malvoideae</taxon>
        <taxon>Gossypium</taxon>
    </lineage>
</organism>